<organism evidence="2 3">
    <name type="scientific">Pleurodeles waltl</name>
    <name type="common">Iberian ribbed newt</name>
    <dbReference type="NCBI Taxonomy" id="8319"/>
    <lineage>
        <taxon>Eukaryota</taxon>
        <taxon>Metazoa</taxon>
        <taxon>Chordata</taxon>
        <taxon>Craniata</taxon>
        <taxon>Vertebrata</taxon>
        <taxon>Euteleostomi</taxon>
        <taxon>Amphibia</taxon>
        <taxon>Batrachia</taxon>
        <taxon>Caudata</taxon>
        <taxon>Salamandroidea</taxon>
        <taxon>Salamandridae</taxon>
        <taxon>Pleurodelinae</taxon>
        <taxon>Pleurodeles</taxon>
    </lineage>
</organism>
<comment type="caution">
    <text evidence="2">The sequence shown here is derived from an EMBL/GenBank/DDBJ whole genome shotgun (WGS) entry which is preliminary data.</text>
</comment>
<gene>
    <name evidence="2" type="ORF">NDU88_004008</name>
</gene>
<protein>
    <submittedName>
        <fullName evidence="2">Uncharacterized protein</fullName>
    </submittedName>
</protein>
<feature type="compositionally biased region" description="Polar residues" evidence="1">
    <location>
        <begin position="15"/>
        <end position="31"/>
    </location>
</feature>
<feature type="region of interest" description="Disordered" evidence="1">
    <location>
        <begin position="1"/>
        <end position="72"/>
    </location>
</feature>
<proteinExistence type="predicted"/>
<dbReference type="EMBL" id="JANPWB010000003">
    <property type="protein sequence ID" value="KAJ1200181.1"/>
    <property type="molecule type" value="Genomic_DNA"/>
</dbReference>
<sequence>MAPNSLRGGPRSRRVTASPSGSPTLVRNPTSGGDGTSGLLERARLLRPGSQPPDRPRNHVKQLGVPPHLRNEFTPGLLLWSHRAPRGGGGASLRLFSAVEGAPARGPRR</sequence>
<evidence type="ECO:0000313" key="3">
    <source>
        <dbReference type="Proteomes" id="UP001066276"/>
    </source>
</evidence>
<name>A0AAV7VH03_PLEWA</name>
<evidence type="ECO:0000256" key="1">
    <source>
        <dbReference type="SAM" id="MobiDB-lite"/>
    </source>
</evidence>
<reference evidence="2" key="1">
    <citation type="journal article" date="2022" name="bioRxiv">
        <title>Sequencing and chromosome-scale assembly of the giantPleurodeles waltlgenome.</title>
        <authorList>
            <person name="Brown T."/>
            <person name="Elewa A."/>
            <person name="Iarovenko S."/>
            <person name="Subramanian E."/>
            <person name="Araus A.J."/>
            <person name="Petzold A."/>
            <person name="Susuki M."/>
            <person name="Suzuki K.-i.T."/>
            <person name="Hayashi T."/>
            <person name="Toyoda A."/>
            <person name="Oliveira C."/>
            <person name="Osipova E."/>
            <person name="Leigh N.D."/>
            <person name="Simon A."/>
            <person name="Yun M.H."/>
        </authorList>
    </citation>
    <scope>NUCLEOTIDE SEQUENCE</scope>
    <source>
        <strain evidence="2">20211129_DDA</strain>
        <tissue evidence="2">Liver</tissue>
    </source>
</reference>
<keyword evidence="3" id="KW-1185">Reference proteome</keyword>
<dbReference type="Proteomes" id="UP001066276">
    <property type="component" value="Chromosome 2_1"/>
</dbReference>
<evidence type="ECO:0000313" key="2">
    <source>
        <dbReference type="EMBL" id="KAJ1200181.1"/>
    </source>
</evidence>
<dbReference type="AlphaFoldDB" id="A0AAV7VH03"/>
<accession>A0AAV7VH03</accession>